<evidence type="ECO:0000313" key="5">
    <source>
        <dbReference type="Proteomes" id="UP000199242"/>
    </source>
</evidence>
<evidence type="ECO:0000256" key="1">
    <source>
        <dbReference type="SAM" id="Phobius"/>
    </source>
</evidence>
<dbReference type="PANTHER" id="PTHR34473:SF2">
    <property type="entry name" value="UPF0699 TRANSMEMBRANE PROTEIN YDBT"/>
    <property type="match status" value="1"/>
</dbReference>
<feature type="transmembrane region" description="Helical" evidence="1">
    <location>
        <begin position="30"/>
        <end position="53"/>
    </location>
</feature>
<name>A0A1G9QHK2_9FLAO</name>
<dbReference type="STRING" id="1141221.SAMN05216273_11333"/>
<sequence>MEQNFQNPQIFDIEIPDFESLEMTSVSPKYLNIILLNNVLFSIFVISAFLVSYYFLSENFTELQIIAVASLFLFLIVYVFLSSVIGFKFRKYAVRQHDIVYQYGWLKRSIIIIPFARIQHIKVEQGWFSKILNLKSVSVYTAGVNGGDISIHGLPEEKAEGINHLIMNTISSENNEDGGEI</sequence>
<evidence type="ECO:0000313" key="3">
    <source>
        <dbReference type="EMBL" id="SDM10473.1"/>
    </source>
</evidence>
<dbReference type="RefSeq" id="WP_089744778.1">
    <property type="nucleotide sequence ID" value="NZ_FNHD01000013.1"/>
</dbReference>
<dbReference type="Proteomes" id="UP000199242">
    <property type="component" value="Unassembled WGS sequence"/>
</dbReference>
<dbReference type="Proteomes" id="UP000290013">
    <property type="component" value="Chromosome"/>
</dbReference>
<dbReference type="EMBL" id="FNHD01000013">
    <property type="protein sequence ID" value="SDM10473.1"/>
    <property type="molecule type" value="Genomic_DNA"/>
</dbReference>
<protein>
    <submittedName>
        <fullName evidence="4">Bacterial membrane flanked domain</fullName>
    </submittedName>
</protein>
<dbReference type="Pfam" id="PF03703">
    <property type="entry name" value="bPH_2"/>
    <property type="match status" value="1"/>
</dbReference>
<evidence type="ECO:0000313" key="4">
    <source>
        <dbReference type="EMBL" id="VFB02685.1"/>
    </source>
</evidence>
<evidence type="ECO:0000259" key="2">
    <source>
        <dbReference type="Pfam" id="PF03703"/>
    </source>
</evidence>
<evidence type="ECO:0000313" key="6">
    <source>
        <dbReference type="Proteomes" id="UP000290013"/>
    </source>
</evidence>
<dbReference type="EMBL" id="LR215974">
    <property type="protein sequence ID" value="VFB02685.1"/>
    <property type="molecule type" value="Genomic_DNA"/>
</dbReference>
<feature type="transmembrane region" description="Helical" evidence="1">
    <location>
        <begin position="65"/>
        <end position="87"/>
    </location>
</feature>
<keyword evidence="1" id="KW-0472">Membrane</keyword>
<reference evidence="4 6" key="2">
    <citation type="submission" date="2019-02" db="EMBL/GenBank/DDBJ databases">
        <authorList>
            <consortium name="Pathogen Informatics"/>
        </authorList>
    </citation>
    <scope>NUCLEOTIDE SEQUENCE [LARGE SCALE GENOMIC DNA]</scope>
    <source>
        <strain evidence="4 6">3012STDY6944375</strain>
    </source>
</reference>
<dbReference type="InterPro" id="IPR005182">
    <property type="entry name" value="YdbS-like_PH"/>
</dbReference>
<dbReference type="PANTHER" id="PTHR34473">
    <property type="entry name" value="UPF0699 TRANSMEMBRANE PROTEIN YDBS"/>
    <property type="match status" value="1"/>
</dbReference>
<dbReference type="OrthoDB" id="1524472at2"/>
<proteinExistence type="predicted"/>
<accession>A0A4U8WCS1</accession>
<gene>
    <name evidence="4" type="ORF">NCTC12078_00664</name>
    <name evidence="3" type="ORF">SAMN05216273_11333</name>
</gene>
<reference evidence="3 5" key="1">
    <citation type="submission" date="2016-10" db="EMBL/GenBank/DDBJ databases">
        <authorList>
            <person name="Varghese N."/>
            <person name="Submissions S."/>
        </authorList>
    </citation>
    <scope>NUCLEOTIDE SEQUENCE [LARGE SCALE GENOMIC DNA]</scope>
    <source>
        <strain evidence="3 5">CGMCC 1.10941</strain>
    </source>
</reference>
<dbReference type="KEGG" id="ctai:NCTC12078_00664"/>
<dbReference type="AlphaFoldDB" id="A0A1G9QHK2"/>
<keyword evidence="5" id="KW-1185">Reference proteome</keyword>
<feature type="domain" description="YdbS-like PH" evidence="2">
    <location>
        <begin position="89"/>
        <end position="162"/>
    </location>
</feature>
<organism evidence="4 6">
    <name type="scientific">Chryseobacterium taihuense</name>
    <dbReference type="NCBI Taxonomy" id="1141221"/>
    <lineage>
        <taxon>Bacteria</taxon>
        <taxon>Pseudomonadati</taxon>
        <taxon>Bacteroidota</taxon>
        <taxon>Flavobacteriia</taxon>
        <taxon>Flavobacteriales</taxon>
        <taxon>Weeksellaceae</taxon>
        <taxon>Chryseobacterium group</taxon>
        <taxon>Chryseobacterium</taxon>
    </lineage>
</organism>
<keyword evidence="1" id="KW-0812">Transmembrane</keyword>
<keyword evidence="1" id="KW-1133">Transmembrane helix</keyword>
<accession>A0A1G9QHK2</accession>